<dbReference type="SUPFAM" id="SSF101941">
    <property type="entry name" value="NAC domain"/>
    <property type="match status" value="2"/>
</dbReference>
<gene>
    <name evidence="7" type="ORF">HU200_032482</name>
</gene>
<protein>
    <recommendedName>
        <fullName evidence="6">NAC domain-containing protein</fullName>
    </recommendedName>
</protein>
<feature type="region of interest" description="Disordered" evidence="5">
    <location>
        <begin position="386"/>
        <end position="405"/>
    </location>
</feature>
<feature type="region of interest" description="Disordered" evidence="5">
    <location>
        <begin position="84"/>
        <end position="107"/>
    </location>
</feature>
<evidence type="ECO:0000256" key="2">
    <source>
        <dbReference type="ARBA" id="ARBA00023125"/>
    </source>
</evidence>
<dbReference type="InterPro" id="IPR036093">
    <property type="entry name" value="NAC_dom_sf"/>
</dbReference>
<evidence type="ECO:0000256" key="3">
    <source>
        <dbReference type="ARBA" id="ARBA00023163"/>
    </source>
</evidence>
<dbReference type="InterPro" id="IPR003441">
    <property type="entry name" value="NAC-dom"/>
</dbReference>
<dbReference type="AlphaFoldDB" id="A0A835BMX5"/>
<keyword evidence="2" id="KW-0238">DNA-binding</keyword>
<dbReference type="GO" id="GO:0003677">
    <property type="term" value="F:DNA binding"/>
    <property type="evidence" value="ECO:0007669"/>
    <property type="project" value="UniProtKB-KW"/>
</dbReference>
<sequence length="483" mass="53641">MTSESLFNRRAGAVAYVLGVCSATYSDHASAPRLLALDNYMPRKPASRRALYETARRLRVPEAIISRFVTLQSARERDTVALRAPARHRRDSGAGSEAMQKAAPPPAAGLLHEEEADDGWVLLRSGGGTTSVTAPPAGSRPPRPPPLRGARSPATGGLFEPTPDDLVGRYLPARRALRCGDLPPQIHDADVYGAHHPAFLAKLHPPANANRPDAWFFFVCRRRGLGGKRTAGPGAYRLAGESTSNPRAAWYCHSFRYHEDSPEASASRETEWRMDEYGDRDAGERDDGAAVDMVVCKVYPARGGALHERLLRRVVHGTDARPPPQVLVQLYLASISVGDPLRCRMHRATDTDIYAAHPAVLTAVLPAANDRFEWLFVVRRARQRTEHGDGGEDGTVRRPRPRRAGSGQYVPAARYWGVKDGEGRELGYRRLFRYREDDEEVRRASRTVWCMEEYGFGPGFPYGEHGDGEELLVYKVYQRMARL</sequence>
<feature type="domain" description="NAC" evidence="6">
    <location>
        <begin position="153"/>
        <end position="301"/>
    </location>
</feature>
<evidence type="ECO:0000256" key="5">
    <source>
        <dbReference type="SAM" id="MobiDB-lite"/>
    </source>
</evidence>
<dbReference type="PANTHER" id="PTHR31719">
    <property type="entry name" value="NAC TRANSCRIPTION FACTOR 56"/>
    <property type="match status" value="1"/>
</dbReference>
<reference evidence="7" key="1">
    <citation type="submission" date="2020-07" db="EMBL/GenBank/DDBJ databases">
        <title>Genome sequence and genetic diversity analysis of an under-domesticated orphan crop, white fonio (Digitaria exilis).</title>
        <authorList>
            <person name="Bennetzen J.L."/>
            <person name="Chen S."/>
            <person name="Ma X."/>
            <person name="Wang X."/>
            <person name="Yssel A.E.J."/>
            <person name="Chaluvadi S.R."/>
            <person name="Johnson M."/>
            <person name="Gangashetty P."/>
            <person name="Hamidou F."/>
            <person name="Sanogo M.D."/>
            <person name="Zwaenepoel A."/>
            <person name="Wallace J."/>
            <person name="Van De Peer Y."/>
            <person name="Van Deynze A."/>
        </authorList>
    </citation>
    <scope>NUCLEOTIDE SEQUENCE</scope>
    <source>
        <tissue evidence="7">Leaves</tissue>
    </source>
</reference>
<dbReference type="GO" id="GO:0006355">
    <property type="term" value="P:regulation of DNA-templated transcription"/>
    <property type="evidence" value="ECO:0007669"/>
    <property type="project" value="InterPro"/>
</dbReference>
<dbReference type="PANTHER" id="PTHR31719:SF179">
    <property type="entry name" value="OS08G0148400 PROTEIN"/>
    <property type="match status" value="1"/>
</dbReference>
<feature type="compositionally biased region" description="Basic and acidic residues" evidence="5">
    <location>
        <begin position="386"/>
        <end position="396"/>
    </location>
</feature>
<comment type="caution">
    <text evidence="7">The sequence shown here is derived from an EMBL/GenBank/DDBJ whole genome shotgun (WGS) entry which is preliminary data.</text>
</comment>
<evidence type="ECO:0000256" key="1">
    <source>
        <dbReference type="ARBA" id="ARBA00023015"/>
    </source>
</evidence>
<evidence type="ECO:0000313" key="7">
    <source>
        <dbReference type="EMBL" id="KAF8702978.1"/>
    </source>
</evidence>
<keyword evidence="8" id="KW-1185">Reference proteome</keyword>
<dbReference type="Proteomes" id="UP000636709">
    <property type="component" value="Unassembled WGS sequence"/>
</dbReference>
<dbReference type="EMBL" id="JACEFO010001781">
    <property type="protein sequence ID" value="KAF8702978.1"/>
    <property type="molecule type" value="Genomic_DNA"/>
</dbReference>
<dbReference type="PROSITE" id="PS51005">
    <property type="entry name" value="NAC"/>
    <property type="match status" value="2"/>
</dbReference>
<name>A0A835BMX5_9POAL</name>
<dbReference type="Pfam" id="PF02365">
    <property type="entry name" value="NAM"/>
    <property type="match status" value="2"/>
</dbReference>
<keyword evidence="1" id="KW-0805">Transcription regulation</keyword>
<feature type="region of interest" description="Disordered" evidence="5">
    <location>
        <begin position="122"/>
        <end position="165"/>
    </location>
</feature>
<dbReference type="Gene3D" id="2.170.150.80">
    <property type="entry name" value="NAC domain"/>
    <property type="match status" value="2"/>
</dbReference>
<keyword evidence="3" id="KW-0804">Transcription</keyword>
<organism evidence="7 8">
    <name type="scientific">Digitaria exilis</name>
    <dbReference type="NCBI Taxonomy" id="1010633"/>
    <lineage>
        <taxon>Eukaryota</taxon>
        <taxon>Viridiplantae</taxon>
        <taxon>Streptophyta</taxon>
        <taxon>Embryophyta</taxon>
        <taxon>Tracheophyta</taxon>
        <taxon>Spermatophyta</taxon>
        <taxon>Magnoliopsida</taxon>
        <taxon>Liliopsida</taxon>
        <taxon>Poales</taxon>
        <taxon>Poaceae</taxon>
        <taxon>PACMAD clade</taxon>
        <taxon>Panicoideae</taxon>
        <taxon>Panicodae</taxon>
        <taxon>Paniceae</taxon>
        <taxon>Anthephorinae</taxon>
        <taxon>Digitaria</taxon>
    </lineage>
</organism>
<evidence type="ECO:0000256" key="4">
    <source>
        <dbReference type="ARBA" id="ARBA00023242"/>
    </source>
</evidence>
<feature type="compositionally biased region" description="Pro residues" evidence="5">
    <location>
        <begin position="138"/>
        <end position="147"/>
    </location>
</feature>
<evidence type="ECO:0000313" key="8">
    <source>
        <dbReference type="Proteomes" id="UP000636709"/>
    </source>
</evidence>
<proteinExistence type="predicted"/>
<feature type="domain" description="NAC" evidence="6">
    <location>
        <begin position="314"/>
        <end position="479"/>
    </location>
</feature>
<keyword evidence="4" id="KW-0539">Nucleus</keyword>
<dbReference type="OrthoDB" id="648091at2759"/>
<accession>A0A835BMX5</accession>
<evidence type="ECO:0000259" key="6">
    <source>
        <dbReference type="PROSITE" id="PS51005"/>
    </source>
</evidence>